<dbReference type="Proteomes" id="UP001558613">
    <property type="component" value="Unassembled WGS sequence"/>
</dbReference>
<protein>
    <submittedName>
        <fullName evidence="1">Uncharacterized protein</fullName>
    </submittedName>
</protein>
<keyword evidence="2" id="KW-1185">Reference proteome</keyword>
<evidence type="ECO:0000313" key="1">
    <source>
        <dbReference type="EMBL" id="KAL1252297.1"/>
    </source>
</evidence>
<dbReference type="EMBL" id="JAYMGO010000022">
    <property type="protein sequence ID" value="KAL1252297.1"/>
    <property type="molecule type" value="Genomic_DNA"/>
</dbReference>
<sequence length="103" mass="11864">MEVLASPPELDIVHRSLASKPSPGEKLWPVILRFHRFQVKDLEIHKARKRGPLLYKGHTIRLFDDCTRHVEAAHRVQRSHSRVIQAWIQAGAPLLSQPAHHFT</sequence>
<gene>
    <name evidence="1" type="ORF">QQF64_020093</name>
</gene>
<accession>A0ABR3LL14</accession>
<dbReference type="Gene3D" id="3.30.70.1820">
    <property type="entry name" value="L1 transposable element, RRM domain"/>
    <property type="match status" value="1"/>
</dbReference>
<evidence type="ECO:0000313" key="2">
    <source>
        <dbReference type="Proteomes" id="UP001558613"/>
    </source>
</evidence>
<proteinExistence type="predicted"/>
<organism evidence="1 2">
    <name type="scientific">Cirrhinus molitorella</name>
    <name type="common">mud carp</name>
    <dbReference type="NCBI Taxonomy" id="172907"/>
    <lineage>
        <taxon>Eukaryota</taxon>
        <taxon>Metazoa</taxon>
        <taxon>Chordata</taxon>
        <taxon>Craniata</taxon>
        <taxon>Vertebrata</taxon>
        <taxon>Euteleostomi</taxon>
        <taxon>Actinopterygii</taxon>
        <taxon>Neopterygii</taxon>
        <taxon>Teleostei</taxon>
        <taxon>Ostariophysi</taxon>
        <taxon>Cypriniformes</taxon>
        <taxon>Cyprinidae</taxon>
        <taxon>Labeoninae</taxon>
        <taxon>Labeonini</taxon>
        <taxon>Cirrhinus</taxon>
    </lineage>
</organism>
<comment type="caution">
    <text evidence="1">The sequence shown here is derived from an EMBL/GenBank/DDBJ whole genome shotgun (WGS) entry which is preliminary data.</text>
</comment>
<reference evidence="1 2" key="1">
    <citation type="submission" date="2023-09" db="EMBL/GenBank/DDBJ databases">
        <authorList>
            <person name="Wang M."/>
        </authorList>
    </citation>
    <scope>NUCLEOTIDE SEQUENCE [LARGE SCALE GENOMIC DNA]</scope>
    <source>
        <strain evidence="1">GT-2023</strain>
        <tissue evidence="1">Liver</tissue>
    </source>
</reference>
<name>A0ABR3LL14_9TELE</name>